<evidence type="ECO:0000256" key="2">
    <source>
        <dbReference type="ARBA" id="ARBA00022801"/>
    </source>
</evidence>
<dbReference type="SUPFAM" id="SSF51445">
    <property type="entry name" value="(Trans)glycosidases"/>
    <property type="match status" value="1"/>
</dbReference>
<dbReference type="Proteomes" id="UP000055045">
    <property type="component" value="Unassembled WGS sequence"/>
</dbReference>
<organism evidence="6 7">
    <name type="scientific">Penicillium freii</name>
    <dbReference type="NCBI Taxonomy" id="48697"/>
    <lineage>
        <taxon>Eukaryota</taxon>
        <taxon>Fungi</taxon>
        <taxon>Dikarya</taxon>
        <taxon>Ascomycota</taxon>
        <taxon>Pezizomycotina</taxon>
        <taxon>Eurotiomycetes</taxon>
        <taxon>Eurotiomycetidae</taxon>
        <taxon>Eurotiales</taxon>
        <taxon>Aspergillaceae</taxon>
        <taxon>Penicillium</taxon>
    </lineage>
</organism>
<keyword evidence="4" id="KW-0119">Carbohydrate metabolism</keyword>
<feature type="signal peptide" evidence="5">
    <location>
        <begin position="1"/>
        <end position="22"/>
    </location>
</feature>
<evidence type="ECO:0008006" key="8">
    <source>
        <dbReference type="Google" id="ProtNLM"/>
    </source>
</evidence>
<keyword evidence="7" id="KW-1185">Reference proteome</keyword>
<dbReference type="STRING" id="48697.A0A101MH99"/>
<gene>
    <name evidence="6" type="ORF">ACN42_g6606</name>
</gene>
<evidence type="ECO:0000256" key="4">
    <source>
        <dbReference type="ARBA" id="ARBA00023277"/>
    </source>
</evidence>
<evidence type="ECO:0000256" key="1">
    <source>
        <dbReference type="ARBA" id="ARBA00005336"/>
    </source>
</evidence>
<dbReference type="GO" id="GO:0005975">
    <property type="term" value="P:carbohydrate metabolic process"/>
    <property type="evidence" value="ECO:0007669"/>
    <property type="project" value="InterPro"/>
</dbReference>
<dbReference type="AlphaFoldDB" id="A0A101MH99"/>
<evidence type="ECO:0000256" key="5">
    <source>
        <dbReference type="SAM" id="SignalP"/>
    </source>
</evidence>
<accession>A0A101MH99</accession>
<evidence type="ECO:0000313" key="7">
    <source>
        <dbReference type="Proteomes" id="UP000055045"/>
    </source>
</evidence>
<keyword evidence="5" id="KW-0732">Signal</keyword>
<dbReference type="Gene3D" id="3.20.20.300">
    <property type="entry name" value="Glycoside hydrolase, family 3, N-terminal domain"/>
    <property type="match status" value="1"/>
</dbReference>
<protein>
    <recommendedName>
        <fullName evidence="8">Beta-glucosidase</fullName>
    </recommendedName>
</protein>
<reference evidence="6 7" key="1">
    <citation type="submission" date="2015-10" db="EMBL/GenBank/DDBJ databases">
        <title>Genome sequencing of Penicillium freii.</title>
        <authorList>
            <person name="Nguyen H.D."/>
            <person name="Visagie C.M."/>
            <person name="Seifert K.A."/>
        </authorList>
    </citation>
    <scope>NUCLEOTIDE SEQUENCE [LARGE SCALE GENOMIC DNA]</scope>
    <source>
        <strain evidence="6 7">DAOM 242723</strain>
    </source>
</reference>
<comment type="caution">
    <text evidence="6">The sequence shown here is derived from an EMBL/GenBank/DDBJ whole genome shotgun (WGS) entry which is preliminary data.</text>
</comment>
<dbReference type="InterPro" id="IPR036962">
    <property type="entry name" value="Glyco_hydro_3_N_sf"/>
</dbReference>
<evidence type="ECO:0000256" key="3">
    <source>
        <dbReference type="ARBA" id="ARBA00023180"/>
    </source>
</evidence>
<dbReference type="GO" id="GO:0004553">
    <property type="term" value="F:hydrolase activity, hydrolyzing O-glycosyl compounds"/>
    <property type="evidence" value="ECO:0007669"/>
    <property type="project" value="InterPro"/>
</dbReference>
<name>A0A101MH99_PENFR</name>
<proteinExistence type="inferred from homology"/>
<feature type="chain" id="PRO_5007100613" description="Beta-glucosidase" evidence="5">
    <location>
        <begin position="23"/>
        <end position="80"/>
    </location>
</feature>
<keyword evidence="3" id="KW-0325">Glycoprotein</keyword>
<dbReference type="InterPro" id="IPR017853">
    <property type="entry name" value="GH"/>
</dbReference>
<keyword evidence="2" id="KW-0378">Hydrolase</keyword>
<dbReference type="EMBL" id="LLXE01000171">
    <property type="protein sequence ID" value="KUM60525.1"/>
    <property type="molecule type" value="Genomic_DNA"/>
</dbReference>
<comment type="similarity">
    <text evidence="1">Belongs to the glycosyl hydrolase 3 family.</text>
</comment>
<sequence length="80" mass="8702">MVANLLSNGLLLVQLFAALALGKPTSSPLYKDPHAPVEKRVNDLLSRMTIEDKRSQLTQGMGLSQSPPWGVLIVDSFLGR</sequence>
<evidence type="ECO:0000313" key="6">
    <source>
        <dbReference type="EMBL" id="KUM60525.1"/>
    </source>
</evidence>